<name>D2CL01_9GAMM</name>
<dbReference type="SUPFAM" id="SSF56784">
    <property type="entry name" value="HAD-like"/>
    <property type="match status" value="1"/>
</dbReference>
<organism evidence="1">
    <name type="scientific">endosymbiont of Ridgeia piscesae</name>
    <dbReference type="NCBI Taxonomy" id="54398"/>
    <lineage>
        <taxon>Bacteria</taxon>
        <taxon>Pseudomonadati</taxon>
        <taxon>Pseudomonadota</taxon>
        <taxon>Gammaproteobacteria</taxon>
        <taxon>sulfur-oxidizing symbionts</taxon>
    </lineage>
</organism>
<accession>D2CL01</accession>
<dbReference type="SFLD" id="SFLDS00003">
    <property type="entry name" value="Haloacid_Dehalogenase"/>
    <property type="match status" value="1"/>
</dbReference>
<protein>
    <submittedName>
        <fullName evidence="1">Putative phosphatase</fullName>
    </submittedName>
</protein>
<proteinExistence type="predicted"/>
<dbReference type="InterPro" id="IPR023214">
    <property type="entry name" value="HAD_sf"/>
</dbReference>
<sequence length="197" mass="21590">MIDLAPYKFSALIFDCDGTLAHTAPLHFISMREALGAQGYPLTRAWYFERVGLSRHDLFEDYQKCYGVPVDVDAASRVSQDVYADHVKDAQPVTEVVEVAKAYYGKLPMIVASGGERHLVLASLVAIGVDDMFSQTVTRCDVANGKPAPDIFLEAAKRLQTPPSECLVFEDSKEGMEAARRAGMQAIDVRPFITAAS</sequence>
<dbReference type="Gene3D" id="1.10.150.240">
    <property type="entry name" value="Putative phosphatase, domain 2"/>
    <property type="match status" value="1"/>
</dbReference>
<dbReference type="PRINTS" id="PR00413">
    <property type="entry name" value="HADHALOGNASE"/>
</dbReference>
<dbReference type="InterPro" id="IPR036412">
    <property type="entry name" value="HAD-like_sf"/>
</dbReference>
<dbReference type="InterPro" id="IPR023198">
    <property type="entry name" value="PGP-like_dom2"/>
</dbReference>
<reference evidence="1" key="1">
    <citation type="submission" date="2007-10" db="EMBL/GenBank/DDBJ databases">
        <title>Autotrophic evidences of epsilon proteobacteria as symbionts of hydrothermal vent tubeworm Ridgeia piscesae.</title>
        <authorList>
            <person name="Wang X."/>
            <person name="Yan X."/>
            <person name="Xu X."/>
        </authorList>
    </citation>
    <scope>NUCLEOTIDE SEQUENCE</scope>
</reference>
<dbReference type="PANTHER" id="PTHR43481:SF4">
    <property type="entry name" value="GLYCEROL-1-PHOSPHATE PHOSPHOHYDROLASE 1-RELATED"/>
    <property type="match status" value="1"/>
</dbReference>
<dbReference type="AlphaFoldDB" id="D2CL01"/>
<dbReference type="Gene3D" id="3.40.50.1000">
    <property type="entry name" value="HAD superfamily/HAD-like"/>
    <property type="match status" value="1"/>
</dbReference>
<dbReference type="PANTHER" id="PTHR43481">
    <property type="entry name" value="FRUCTOSE-1-PHOSPHATE PHOSPHATASE"/>
    <property type="match status" value="1"/>
</dbReference>
<dbReference type="EMBL" id="EU247763">
    <property type="protein sequence ID" value="ABY79050.1"/>
    <property type="molecule type" value="Genomic_DNA"/>
</dbReference>
<evidence type="ECO:0000313" key="1">
    <source>
        <dbReference type="EMBL" id="ABY79050.1"/>
    </source>
</evidence>
<dbReference type="InterPro" id="IPR006439">
    <property type="entry name" value="HAD-SF_hydro_IA"/>
</dbReference>
<dbReference type="CDD" id="cd07505">
    <property type="entry name" value="HAD_BPGM-like"/>
    <property type="match status" value="1"/>
</dbReference>
<dbReference type="GO" id="GO:0050308">
    <property type="term" value="F:sugar-phosphatase activity"/>
    <property type="evidence" value="ECO:0007669"/>
    <property type="project" value="TreeGrafter"/>
</dbReference>
<dbReference type="Pfam" id="PF00702">
    <property type="entry name" value="Hydrolase"/>
    <property type="match status" value="1"/>
</dbReference>
<dbReference type="InterPro" id="IPR051806">
    <property type="entry name" value="HAD-like_SPP"/>
</dbReference>
<dbReference type="NCBIfam" id="TIGR01509">
    <property type="entry name" value="HAD-SF-IA-v3"/>
    <property type="match status" value="1"/>
</dbReference>
<dbReference type="SFLD" id="SFLDG01129">
    <property type="entry name" value="C1.5:_HAD__Beta-PGM__Phosphata"/>
    <property type="match status" value="1"/>
</dbReference>